<protein>
    <submittedName>
        <fullName evidence="3">Carbohydrate family 9 binding domain-like</fullName>
    </submittedName>
</protein>
<dbReference type="GO" id="GO:0030246">
    <property type="term" value="F:carbohydrate binding"/>
    <property type="evidence" value="ECO:0007669"/>
    <property type="project" value="InterPro"/>
</dbReference>
<feature type="domain" description="Carbohydrate-binding" evidence="1">
    <location>
        <begin position="48"/>
        <end position="204"/>
    </location>
</feature>
<feature type="domain" description="DUF5916" evidence="2">
    <location>
        <begin position="252"/>
        <end position="351"/>
    </location>
</feature>
<evidence type="ECO:0000313" key="4">
    <source>
        <dbReference type="Proteomes" id="UP000184532"/>
    </source>
</evidence>
<dbReference type="OrthoDB" id="9786766at2"/>
<dbReference type="Proteomes" id="UP000184532">
    <property type="component" value="Unassembled WGS sequence"/>
</dbReference>
<dbReference type="EMBL" id="FQWL01000001">
    <property type="protein sequence ID" value="SHG33401.1"/>
    <property type="molecule type" value="Genomic_DNA"/>
</dbReference>
<dbReference type="Pfam" id="PF06452">
    <property type="entry name" value="CBM9_1"/>
    <property type="match status" value="1"/>
</dbReference>
<evidence type="ECO:0000313" key="3">
    <source>
        <dbReference type="EMBL" id="SHG33401.1"/>
    </source>
</evidence>
<dbReference type="GO" id="GO:0004553">
    <property type="term" value="F:hydrolase activity, hydrolyzing O-glycosyl compounds"/>
    <property type="evidence" value="ECO:0007669"/>
    <property type="project" value="InterPro"/>
</dbReference>
<evidence type="ECO:0000259" key="1">
    <source>
        <dbReference type="Pfam" id="PF06452"/>
    </source>
</evidence>
<evidence type="ECO:0000259" key="2">
    <source>
        <dbReference type="Pfam" id="PF19313"/>
    </source>
</evidence>
<dbReference type="SUPFAM" id="SSF49344">
    <property type="entry name" value="CBD9-like"/>
    <property type="match status" value="1"/>
</dbReference>
<dbReference type="AlphaFoldDB" id="A0A1M5IYQ5"/>
<sequence length="738" mass="84916">MKLHWILLLALCSGVQLIQGQDADAENFPPPEVPMEIPVSRASTTIVVDGLLDEKDWEKAQIVDDFFRIEPRQGGKITYKTLVRFLFDDKNLYVGAFCKDSLGVAGIRIQDLRRDFSWGENDIFGVALDPQNLKQYAQGFQTTPYGNQRDFQNFNGNNFDTGWNTLWRVRTQRTDEGFTVEMAIPFKSLRYNLPENGNTIELGMTMVRYARREVEVSTFPAIPQSFTPYRMTYAAKLTGIEVPPPSANIRVEPYSLYQYDENKAGDVLTSKVSDPKVGFDAKWALNPKTVLDLTVNTDFAQADVDRAVNNLERFNIFFPERRQFFLENSGIWAGGLQQSIRPFFSRRIGLQGNFNAIPAPIDVGARFTQRTEKDALAGLFVRQRETDGSAGANFGVFRYLRNYGRENNIGVMVTHRLDDSYDELNLESNNNTTITVDGQIRPKSQWDIQYLLSTSIDEATGETGFAGRIFAGNDSNKYYYGWVTEYTDANYNPRMGFVRQTNVIRHNPGGYFVWRPKKTNWIRRWDPGMFANYLHDATDPTQFQQASLYIFPVFTWFKDNSFFEISTTPTWQNINFDFAPLGLQIAQDNYYYTRYLVQYNTDLSKKWSGDIGYNFGSFYNGTRNTINAAARFAPIPHAALALEYEHNTIKDVGVDESNLSTNLYSANLRLALNPRLQLSTFYQYNSFDEQGRWNVRMSWEYMPLSFVYLVFNDTQTDVFDPVQSTRQFIGKITFLKQF</sequence>
<accession>A0A1M5IYQ5</accession>
<dbReference type="RefSeq" id="WP_073176839.1">
    <property type="nucleotide sequence ID" value="NZ_FQWL01000001.1"/>
</dbReference>
<dbReference type="InterPro" id="IPR010502">
    <property type="entry name" value="Carb-bd_dom_fam9"/>
</dbReference>
<dbReference type="STRING" id="570519.SAMN04488116_1009"/>
<gene>
    <name evidence="3" type="ORF">SAMN04488116_1009</name>
</gene>
<keyword evidence="4" id="KW-1185">Reference proteome</keyword>
<dbReference type="Pfam" id="PF19313">
    <property type="entry name" value="DUF5916"/>
    <property type="match status" value="1"/>
</dbReference>
<name>A0A1M5IYQ5_9FLAO</name>
<dbReference type="GO" id="GO:0016052">
    <property type="term" value="P:carbohydrate catabolic process"/>
    <property type="evidence" value="ECO:0007669"/>
    <property type="project" value="InterPro"/>
</dbReference>
<proteinExistence type="predicted"/>
<reference evidence="4" key="1">
    <citation type="submission" date="2016-11" db="EMBL/GenBank/DDBJ databases">
        <authorList>
            <person name="Varghese N."/>
            <person name="Submissions S."/>
        </authorList>
    </citation>
    <scope>NUCLEOTIDE SEQUENCE [LARGE SCALE GENOMIC DNA]</scope>
    <source>
        <strain evidence="4">DSM 22638</strain>
    </source>
</reference>
<dbReference type="InterPro" id="IPR045670">
    <property type="entry name" value="DUF5916"/>
</dbReference>
<dbReference type="Gene3D" id="2.60.40.1190">
    <property type="match status" value="1"/>
</dbReference>
<dbReference type="CDD" id="cd09618">
    <property type="entry name" value="CBM9_like_2"/>
    <property type="match status" value="1"/>
</dbReference>
<organism evidence="3 4">
    <name type="scientific">Flagellimonas flava</name>
    <dbReference type="NCBI Taxonomy" id="570519"/>
    <lineage>
        <taxon>Bacteria</taxon>
        <taxon>Pseudomonadati</taxon>
        <taxon>Bacteroidota</taxon>
        <taxon>Flavobacteriia</taxon>
        <taxon>Flavobacteriales</taxon>
        <taxon>Flavobacteriaceae</taxon>
        <taxon>Flagellimonas</taxon>
    </lineage>
</organism>